<dbReference type="AlphaFoldDB" id="A0A9X9MDW8"/>
<dbReference type="EMBL" id="CYRY02047281">
    <property type="protein sequence ID" value="VCX43247.1"/>
    <property type="molecule type" value="Genomic_DNA"/>
</dbReference>
<protein>
    <submittedName>
        <fullName evidence="1">Uncharacterized protein</fullName>
    </submittedName>
</protein>
<name>A0A9X9MDW8_GULGU</name>
<evidence type="ECO:0000313" key="1">
    <source>
        <dbReference type="EMBL" id="VCX43247.1"/>
    </source>
</evidence>
<dbReference type="Proteomes" id="UP000269945">
    <property type="component" value="Unassembled WGS sequence"/>
</dbReference>
<evidence type="ECO:0000313" key="2">
    <source>
        <dbReference type="Proteomes" id="UP000269945"/>
    </source>
</evidence>
<keyword evidence="2" id="KW-1185">Reference proteome</keyword>
<gene>
    <name evidence="1" type="ORF">BN2614_LOCUS1</name>
</gene>
<proteinExistence type="predicted"/>
<sequence length="60" mass="6579">MELWKNSAFLSQSVDLCARNGKNELAPVPVVRDLILRTCDSHVFLLPSEAGKLGPRAGRT</sequence>
<comment type="caution">
    <text evidence="1">The sequence shown here is derived from an EMBL/GenBank/DDBJ whole genome shotgun (WGS) entry which is preliminary data.</text>
</comment>
<accession>A0A9X9MDW8</accession>
<organism evidence="1 2">
    <name type="scientific">Gulo gulo</name>
    <name type="common">Wolverine</name>
    <name type="synonym">Gluton</name>
    <dbReference type="NCBI Taxonomy" id="48420"/>
    <lineage>
        <taxon>Eukaryota</taxon>
        <taxon>Metazoa</taxon>
        <taxon>Chordata</taxon>
        <taxon>Craniata</taxon>
        <taxon>Vertebrata</taxon>
        <taxon>Euteleostomi</taxon>
        <taxon>Mammalia</taxon>
        <taxon>Eutheria</taxon>
        <taxon>Laurasiatheria</taxon>
        <taxon>Carnivora</taxon>
        <taxon>Caniformia</taxon>
        <taxon>Musteloidea</taxon>
        <taxon>Mustelidae</taxon>
        <taxon>Guloninae</taxon>
        <taxon>Gulo</taxon>
    </lineage>
</organism>
<reference evidence="1 2" key="1">
    <citation type="submission" date="2018-10" db="EMBL/GenBank/DDBJ databases">
        <authorList>
            <person name="Ekblom R."/>
            <person name="Jareborg N."/>
        </authorList>
    </citation>
    <scope>NUCLEOTIDE SEQUENCE [LARGE SCALE GENOMIC DNA]</scope>
    <source>
        <tissue evidence="1">Muscle</tissue>
    </source>
</reference>